<evidence type="ECO:0000256" key="1">
    <source>
        <dbReference type="SAM" id="Phobius"/>
    </source>
</evidence>
<dbReference type="InterPro" id="IPR009936">
    <property type="entry name" value="DUF1468"/>
</dbReference>
<protein>
    <recommendedName>
        <fullName evidence="2">DUF1468 domain-containing protein</fullName>
    </recommendedName>
</protein>
<feature type="domain" description="DUF1468" evidence="2">
    <location>
        <begin position="5"/>
        <end position="146"/>
    </location>
</feature>
<dbReference type="Pfam" id="PF07331">
    <property type="entry name" value="TctB"/>
    <property type="match status" value="1"/>
</dbReference>
<gene>
    <name evidence="3" type="ORF">SDC9_16552</name>
</gene>
<accession>A0A644TV68</accession>
<dbReference type="EMBL" id="VSSQ01000055">
    <property type="protein sequence ID" value="MPL70790.1"/>
    <property type="molecule type" value="Genomic_DNA"/>
</dbReference>
<name>A0A644TV68_9ZZZZ</name>
<keyword evidence="1" id="KW-0812">Transmembrane</keyword>
<organism evidence="3">
    <name type="scientific">bioreactor metagenome</name>
    <dbReference type="NCBI Taxonomy" id="1076179"/>
    <lineage>
        <taxon>unclassified sequences</taxon>
        <taxon>metagenomes</taxon>
        <taxon>ecological metagenomes</taxon>
    </lineage>
</organism>
<evidence type="ECO:0000259" key="2">
    <source>
        <dbReference type="Pfam" id="PF07331"/>
    </source>
</evidence>
<evidence type="ECO:0000313" key="3">
    <source>
        <dbReference type="EMBL" id="MPL70790.1"/>
    </source>
</evidence>
<dbReference type="AlphaFoldDB" id="A0A644TV68"/>
<feature type="transmembrane region" description="Helical" evidence="1">
    <location>
        <begin position="71"/>
        <end position="91"/>
    </location>
</feature>
<feature type="transmembrane region" description="Helical" evidence="1">
    <location>
        <begin position="36"/>
        <end position="59"/>
    </location>
</feature>
<keyword evidence="1" id="KW-0472">Membrane</keyword>
<reference evidence="3" key="1">
    <citation type="submission" date="2019-08" db="EMBL/GenBank/DDBJ databases">
        <authorList>
            <person name="Kucharzyk K."/>
            <person name="Murdoch R.W."/>
            <person name="Higgins S."/>
            <person name="Loffler F."/>
        </authorList>
    </citation>
    <scope>NUCLEOTIDE SEQUENCE</scope>
</reference>
<keyword evidence="1" id="KW-1133">Transmembrane helix</keyword>
<feature type="transmembrane region" description="Helical" evidence="1">
    <location>
        <begin position="122"/>
        <end position="141"/>
    </location>
</feature>
<sequence>MLDIILGLVMLLISAGIVIAVKDFPSATIIEGLGPGFMPTLLAIILSLLALVLIIIGLINKLKNSPSKATLNFSVSSVKGPIILFASIIFYLLALHYLGFIISTPFLVIASMIIMGSKLKTAFIMSIILTGTTYMFFEILFKVSLPQGILF</sequence>
<proteinExistence type="predicted"/>
<comment type="caution">
    <text evidence="3">The sequence shown here is derived from an EMBL/GenBank/DDBJ whole genome shotgun (WGS) entry which is preliminary data.</text>
</comment>